<dbReference type="PANTHER" id="PTHR23257">
    <property type="entry name" value="SERINE-THREONINE PROTEIN KINASE"/>
    <property type="match status" value="1"/>
</dbReference>
<comment type="caution">
    <text evidence="2">The sequence shown here is derived from an EMBL/GenBank/DDBJ whole genome shotgun (WGS) entry which is preliminary data.</text>
</comment>
<dbReference type="GO" id="GO:0007165">
    <property type="term" value="P:signal transduction"/>
    <property type="evidence" value="ECO:0007669"/>
    <property type="project" value="TreeGrafter"/>
</dbReference>
<gene>
    <name evidence="2" type="ORF">FWILDA_LOCUS14846</name>
</gene>
<evidence type="ECO:0000259" key="1">
    <source>
        <dbReference type="PROSITE" id="PS50011"/>
    </source>
</evidence>
<dbReference type="AlphaFoldDB" id="A0A9W4T3A1"/>
<keyword evidence="3" id="KW-1185">Reference proteome</keyword>
<dbReference type="EMBL" id="CAMKVN010006991">
    <property type="protein sequence ID" value="CAI2190979.1"/>
    <property type="molecule type" value="Genomic_DNA"/>
</dbReference>
<dbReference type="PANTHER" id="PTHR23257:SF963">
    <property type="entry name" value="AT08303P"/>
    <property type="match status" value="1"/>
</dbReference>
<feature type="domain" description="Protein kinase" evidence="1">
    <location>
        <begin position="1"/>
        <end position="298"/>
    </location>
</feature>
<dbReference type="OrthoDB" id="6718656at2759"/>
<dbReference type="GO" id="GO:0004672">
    <property type="term" value="F:protein kinase activity"/>
    <property type="evidence" value="ECO:0007669"/>
    <property type="project" value="InterPro"/>
</dbReference>
<dbReference type="InterPro" id="IPR011009">
    <property type="entry name" value="Kinase-like_dom_sf"/>
</dbReference>
<dbReference type="Pfam" id="PF07714">
    <property type="entry name" value="PK_Tyr_Ser-Thr"/>
    <property type="match status" value="1"/>
</dbReference>
<dbReference type="Pfam" id="PF00069">
    <property type="entry name" value="Pkinase"/>
    <property type="match status" value="1"/>
</dbReference>
<evidence type="ECO:0000313" key="3">
    <source>
        <dbReference type="Proteomes" id="UP001153678"/>
    </source>
</evidence>
<dbReference type="SUPFAM" id="SSF56112">
    <property type="entry name" value="Protein kinase-like (PK-like)"/>
    <property type="match status" value="2"/>
</dbReference>
<dbReference type="InterPro" id="IPR050167">
    <property type="entry name" value="Ser_Thr_protein_kinase"/>
</dbReference>
<feature type="non-terminal residue" evidence="2">
    <location>
        <position position="298"/>
    </location>
</feature>
<name>A0A9W4T3A1_9GLOM</name>
<organism evidence="2 3">
    <name type="scientific">Funneliformis geosporum</name>
    <dbReference type="NCBI Taxonomy" id="1117311"/>
    <lineage>
        <taxon>Eukaryota</taxon>
        <taxon>Fungi</taxon>
        <taxon>Fungi incertae sedis</taxon>
        <taxon>Mucoromycota</taxon>
        <taxon>Glomeromycotina</taxon>
        <taxon>Glomeromycetes</taxon>
        <taxon>Glomerales</taxon>
        <taxon>Glomeraceae</taxon>
        <taxon>Funneliformis</taxon>
    </lineage>
</organism>
<dbReference type="GO" id="GO:0005737">
    <property type="term" value="C:cytoplasm"/>
    <property type="evidence" value="ECO:0007669"/>
    <property type="project" value="TreeGrafter"/>
</dbReference>
<feature type="non-terminal residue" evidence="2">
    <location>
        <position position="1"/>
    </location>
</feature>
<dbReference type="Gene3D" id="1.10.510.10">
    <property type="entry name" value="Transferase(Phosphotransferase) domain 1"/>
    <property type="match status" value="2"/>
</dbReference>
<accession>A0A9W4T3A1</accession>
<protein>
    <submittedName>
        <fullName evidence="2">19140_t:CDS:1</fullName>
    </submittedName>
</protein>
<dbReference type="InterPro" id="IPR001245">
    <property type="entry name" value="Ser-Thr/Tyr_kinase_cat_dom"/>
</dbReference>
<dbReference type="GO" id="GO:0005524">
    <property type="term" value="F:ATP binding"/>
    <property type="evidence" value="ECO:0007669"/>
    <property type="project" value="InterPro"/>
</dbReference>
<reference evidence="2" key="1">
    <citation type="submission" date="2022-08" db="EMBL/GenBank/DDBJ databases">
        <authorList>
            <person name="Kallberg Y."/>
            <person name="Tangrot J."/>
            <person name="Rosling A."/>
        </authorList>
    </citation>
    <scope>NUCLEOTIDE SEQUENCE</scope>
    <source>
        <strain evidence="2">Wild A</strain>
    </source>
</reference>
<dbReference type="InterPro" id="IPR000719">
    <property type="entry name" value="Prot_kinase_dom"/>
</dbReference>
<proteinExistence type="predicted"/>
<sequence>PNTNDYLLIMKYANNGNLHNYLKNNFNNLNWDDKQKLGFQIAKGLNYLYNENVLHRDLVNFGISKIGNNSTIHIGLCGKTAYIEPQILINHNFQYIKPSDIYSYGVLMWEISSGYPPFKDLNDATICALINNKAQPIRRPTITEILEEYSQMSYTNESIKENNAKITDFGISKIENNSTLHIVRFGKTAYMEPQILADQNFQYIKASDIYSFGVLMWEISSGHPPFEDKFNNNQDLIVAITCYKARETTIPDTPEDYETLYKIYIITKNMTENIVDINSTSDTQISDSVPTDICADLS</sequence>
<evidence type="ECO:0000313" key="2">
    <source>
        <dbReference type="EMBL" id="CAI2190979.1"/>
    </source>
</evidence>
<dbReference type="Proteomes" id="UP001153678">
    <property type="component" value="Unassembled WGS sequence"/>
</dbReference>
<dbReference type="PROSITE" id="PS50011">
    <property type="entry name" value="PROTEIN_KINASE_DOM"/>
    <property type="match status" value="1"/>
</dbReference>